<evidence type="ECO:0000256" key="1">
    <source>
        <dbReference type="SAM" id="MobiDB-lite"/>
    </source>
</evidence>
<accession>E9IX92</accession>
<feature type="region of interest" description="Disordered" evidence="1">
    <location>
        <begin position="119"/>
        <end position="145"/>
    </location>
</feature>
<evidence type="ECO:0000313" key="2">
    <source>
        <dbReference type="EMBL" id="EFZ14809.1"/>
    </source>
</evidence>
<feature type="compositionally biased region" description="Basic and acidic residues" evidence="1">
    <location>
        <begin position="39"/>
        <end position="51"/>
    </location>
</feature>
<feature type="non-terminal residue" evidence="2">
    <location>
        <position position="1"/>
    </location>
</feature>
<dbReference type="HOGENOM" id="CLU_1631300_0_0_1"/>
<gene>
    <name evidence="2" type="ORF">SINV_00630</name>
</gene>
<proteinExistence type="predicted"/>
<reference evidence="2" key="1">
    <citation type="journal article" date="2011" name="Proc. Natl. Acad. Sci. U.S.A.">
        <title>The genome of the fire ant Solenopsis invicta.</title>
        <authorList>
            <person name="Wurm Y."/>
            <person name="Wang J."/>
            <person name="Riba-Grognuz O."/>
            <person name="Corona M."/>
            <person name="Nygaard S."/>
            <person name="Hunt B.G."/>
            <person name="Ingram K.K."/>
            <person name="Falquet L."/>
            <person name="Nipitwattanaphon M."/>
            <person name="Gotzek D."/>
            <person name="Dijkstra M.B."/>
            <person name="Oettler J."/>
            <person name="Comtesse F."/>
            <person name="Shih C.J."/>
            <person name="Wu W.J."/>
            <person name="Yang C.C."/>
            <person name="Thomas J."/>
            <person name="Beaudoing E."/>
            <person name="Pradervand S."/>
            <person name="Flegel V."/>
            <person name="Cook E.D."/>
            <person name="Fabbretti R."/>
            <person name="Stockinger H."/>
            <person name="Long L."/>
            <person name="Farmerie W.G."/>
            <person name="Oakey J."/>
            <person name="Boomsma J.J."/>
            <person name="Pamilo P."/>
            <person name="Yi S.V."/>
            <person name="Heinze J."/>
            <person name="Goodisman M.A."/>
            <person name="Farinelli L."/>
            <person name="Harshman K."/>
            <person name="Hulo N."/>
            <person name="Cerutti L."/>
            <person name="Xenarios I."/>
            <person name="Shoemaker D."/>
            <person name="Keller L."/>
        </authorList>
    </citation>
    <scope>NUCLEOTIDE SEQUENCE [LARGE SCALE GENOMIC DNA]</scope>
</reference>
<dbReference type="AlphaFoldDB" id="E9IX92"/>
<feature type="compositionally biased region" description="Basic and acidic residues" evidence="1">
    <location>
        <begin position="11"/>
        <end position="22"/>
    </location>
</feature>
<dbReference type="EMBL" id="GL766695">
    <property type="protein sequence ID" value="EFZ14809.1"/>
    <property type="molecule type" value="Genomic_DNA"/>
</dbReference>
<sequence length="163" mass="17812">SAGGSCAKLTGKTENEARSRVEQRRHHGPEAAASRYRRRADISSRESRELPAEFGPRALSTSEAQNDRIISAPPGSNRLITANAEAAAAISEARHREPPAGSRIDAHLCCKRAPSRKLVPKTLRPTPGEDAERGSVPRPRVRRASRTNCKVTDFAIEGGWRRD</sequence>
<organism>
    <name type="scientific">Solenopsis invicta</name>
    <name type="common">Red imported fire ant</name>
    <name type="synonym">Solenopsis wagneri</name>
    <dbReference type="NCBI Taxonomy" id="13686"/>
    <lineage>
        <taxon>Eukaryota</taxon>
        <taxon>Metazoa</taxon>
        <taxon>Ecdysozoa</taxon>
        <taxon>Arthropoda</taxon>
        <taxon>Hexapoda</taxon>
        <taxon>Insecta</taxon>
        <taxon>Pterygota</taxon>
        <taxon>Neoptera</taxon>
        <taxon>Endopterygota</taxon>
        <taxon>Hymenoptera</taxon>
        <taxon>Apocrita</taxon>
        <taxon>Aculeata</taxon>
        <taxon>Formicoidea</taxon>
        <taxon>Formicidae</taxon>
        <taxon>Myrmicinae</taxon>
        <taxon>Solenopsis</taxon>
    </lineage>
</organism>
<name>E9IX92_SOLIN</name>
<feature type="region of interest" description="Disordered" evidence="1">
    <location>
        <begin position="1"/>
        <end position="76"/>
    </location>
</feature>
<protein>
    <submittedName>
        <fullName evidence="2">Uncharacterized protein</fullName>
    </submittedName>
</protein>
<feature type="non-terminal residue" evidence="2">
    <location>
        <position position="163"/>
    </location>
</feature>